<proteinExistence type="predicted"/>
<keyword evidence="2" id="KW-1133">Transmembrane helix</keyword>
<dbReference type="AlphaFoldDB" id="A0AAV6VLJ9"/>
<organism evidence="3 4">
    <name type="scientific">Oedothorax gibbosus</name>
    <dbReference type="NCBI Taxonomy" id="931172"/>
    <lineage>
        <taxon>Eukaryota</taxon>
        <taxon>Metazoa</taxon>
        <taxon>Ecdysozoa</taxon>
        <taxon>Arthropoda</taxon>
        <taxon>Chelicerata</taxon>
        <taxon>Arachnida</taxon>
        <taxon>Araneae</taxon>
        <taxon>Araneomorphae</taxon>
        <taxon>Entelegynae</taxon>
        <taxon>Araneoidea</taxon>
        <taxon>Linyphiidae</taxon>
        <taxon>Erigoninae</taxon>
        <taxon>Oedothorax</taxon>
    </lineage>
</organism>
<feature type="region of interest" description="Disordered" evidence="1">
    <location>
        <begin position="508"/>
        <end position="578"/>
    </location>
</feature>
<protein>
    <recommendedName>
        <fullName evidence="5">Membralin</fullName>
    </recommendedName>
</protein>
<feature type="transmembrane region" description="Helical" evidence="2">
    <location>
        <begin position="324"/>
        <end position="347"/>
    </location>
</feature>
<feature type="transmembrane region" description="Helical" evidence="2">
    <location>
        <begin position="455"/>
        <end position="475"/>
    </location>
</feature>
<accession>A0AAV6VLJ9</accession>
<feature type="compositionally biased region" description="Basic and acidic residues" evidence="1">
    <location>
        <begin position="557"/>
        <end position="567"/>
    </location>
</feature>
<name>A0AAV6VLJ9_9ARAC</name>
<dbReference type="PANTHER" id="PTHR21650:SF4">
    <property type="entry name" value="MEMBRALIN"/>
    <property type="match status" value="1"/>
</dbReference>
<dbReference type="GO" id="GO:0034976">
    <property type="term" value="P:response to endoplasmic reticulum stress"/>
    <property type="evidence" value="ECO:0007669"/>
    <property type="project" value="TreeGrafter"/>
</dbReference>
<feature type="transmembrane region" description="Helical" evidence="2">
    <location>
        <begin position="74"/>
        <end position="92"/>
    </location>
</feature>
<dbReference type="Proteomes" id="UP000827092">
    <property type="component" value="Unassembled WGS sequence"/>
</dbReference>
<feature type="transmembrane region" description="Helical" evidence="2">
    <location>
        <begin position="399"/>
        <end position="420"/>
    </location>
</feature>
<feature type="transmembrane region" description="Helical" evidence="2">
    <location>
        <begin position="368"/>
        <end position="387"/>
    </location>
</feature>
<dbReference type="Pfam" id="PF09746">
    <property type="entry name" value="Membralin"/>
    <property type="match status" value="1"/>
</dbReference>
<dbReference type="PANTHER" id="PTHR21650">
    <property type="entry name" value="MEMBRALIN/KINETOCHORE PROTEIN NUF2"/>
    <property type="match status" value="1"/>
</dbReference>
<feature type="compositionally biased region" description="Acidic residues" evidence="1">
    <location>
        <begin position="509"/>
        <end position="523"/>
    </location>
</feature>
<dbReference type="GO" id="GO:0005783">
    <property type="term" value="C:endoplasmic reticulum"/>
    <property type="evidence" value="ECO:0007669"/>
    <property type="project" value="TreeGrafter"/>
</dbReference>
<reference evidence="3 4" key="1">
    <citation type="journal article" date="2022" name="Nat. Ecol. Evol.">
        <title>A masculinizing supergene underlies an exaggerated male reproductive morph in a spider.</title>
        <authorList>
            <person name="Hendrickx F."/>
            <person name="De Corte Z."/>
            <person name="Sonet G."/>
            <person name="Van Belleghem S.M."/>
            <person name="Kostlbacher S."/>
            <person name="Vangestel C."/>
        </authorList>
    </citation>
    <scope>NUCLEOTIDE SEQUENCE [LARGE SCALE GENOMIC DNA]</scope>
    <source>
        <strain evidence="3">W744_W776</strain>
    </source>
</reference>
<gene>
    <name evidence="3" type="ORF">JTE90_004301</name>
</gene>
<keyword evidence="2" id="KW-0812">Transmembrane</keyword>
<keyword evidence="4" id="KW-1185">Reference proteome</keyword>
<evidence type="ECO:0000313" key="4">
    <source>
        <dbReference type="Proteomes" id="UP000827092"/>
    </source>
</evidence>
<evidence type="ECO:0000256" key="1">
    <source>
        <dbReference type="SAM" id="MobiDB-lite"/>
    </source>
</evidence>
<dbReference type="EMBL" id="JAFNEN010000059">
    <property type="protein sequence ID" value="KAG8197031.1"/>
    <property type="molecule type" value="Genomic_DNA"/>
</dbReference>
<evidence type="ECO:0008006" key="5">
    <source>
        <dbReference type="Google" id="ProtNLM"/>
    </source>
</evidence>
<evidence type="ECO:0000256" key="2">
    <source>
        <dbReference type="SAM" id="Phobius"/>
    </source>
</evidence>
<feature type="compositionally biased region" description="Low complexity" evidence="1">
    <location>
        <begin position="538"/>
        <end position="556"/>
    </location>
</feature>
<keyword evidence="2" id="KW-0472">Membrane</keyword>
<dbReference type="InterPro" id="IPR019144">
    <property type="entry name" value="Membralin"/>
</dbReference>
<evidence type="ECO:0000313" key="3">
    <source>
        <dbReference type="EMBL" id="KAG8197031.1"/>
    </source>
</evidence>
<comment type="caution">
    <text evidence="3">The sequence shown here is derived from an EMBL/GenBank/DDBJ whole genome shotgun (WGS) entry which is preliminary data.</text>
</comment>
<dbReference type="GO" id="GO:1904294">
    <property type="term" value="P:positive regulation of ERAD pathway"/>
    <property type="evidence" value="ECO:0007669"/>
    <property type="project" value="TreeGrafter"/>
</dbReference>
<feature type="compositionally biased region" description="Gly residues" evidence="1">
    <location>
        <begin position="569"/>
        <end position="578"/>
    </location>
</feature>
<sequence length="578" mass="66341">MPEHHPQQHPVQQLLVAMDILPLDGEGGHFSNNNNNNQNTLWQLRDRLFQVLFERATVAYAATFHERLRKVIEFGLLVLAVISLCTLIYVHATFVRVPVNCLEEETKTWSREGVLRIEISMDEQTTKAFNISKYYNSTLASHFSRIKQERKIYLEMMEKKRKALQKLKLEKPQMMGENIDLDLLDPEKSPVFINRTVPFKDSVSDPDCFSPLKATLSDTEMFTNTVWPQEKYIIEYSLEYGFLRLSPGARQNTSVKVHTVVLDPFKDQCFGNQFSRFLLKYVLGYNDLLMGSLRWLVDKDESKGFIRNVVTGDQYRFVDKSTTWTAYFSAAFFMVIFTLSVSMLLRYSHHQIFLFVVELLHIFEMNTVSFPAAPLLTVVLALVALSYPFLGMEAIMSEFFNDSVTAFYVIIIVWIADQFDSICCRTVVSKRHWLRLFYLYHFGFYAYHYRFDGQYSFLALLTSWLFIQHSMVYFFHRYELPSIWVANENDVEYDSDTSYQGDNYAMVDSLDDEGSEDTQEDSSDPGPDSGIEDNAVPSSATSSDSSSTSSDSSSTDSLDKLRGRATTEDGGGSGLVVS</sequence>